<comment type="caution">
    <text evidence="14">The sequence shown here is derived from an EMBL/GenBank/DDBJ whole genome shotgun (WGS) entry which is preliminary data.</text>
</comment>
<dbReference type="GO" id="GO:0010498">
    <property type="term" value="P:proteasomal protein catabolic process"/>
    <property type="evidence" value="ECO:0007669"/>
    <property type="project" value="InterPro"/>
</dbReference>
<evidence type="ECO:0000256" key="11">
    <source>
        <dbReference type="ARBA" id="ARBA00023170"/>
    </source>
</evidence>
<evidence type="ECO:0000256" key="3">
    <source>
        <dbReference type="ARBA" id="ARBA00022475"/>
    </source>
</evidence>
<dbReference type="EMBL" id="LSRL02000065">
    <property type="protein sequence ID" value="TDG46069.1"/>
    <property type="molecule type" value="Genomic_DNA"/>
</dbReference>
<keyword evidence="7" id="KW-0552">Olfaction</keyword>
<name>A0A484BBJ7_DRONA</name>
<evidence type="ECO:0000256" key="12">
    <source>
        <dbReference type="ARBA" id="ARBA00023224"/>
    </source>
</evidence>
<accession>A0A484BBJ7</accession>
<evidence type="ECO:0000256" key="10">
    <source>
        <dbReference type="ARBA" id="ARBA00023136"/>
    </source>
</evidence>
<dbReference type="SUPFAM" id="SSF56235">
    <property type="entry name" value="N-terminal nucleophile aminohydrolases (Ntn hydrolases)"/>
    <property type="match status" value="1"/>
</dbReference>
<dbReference type="Pfam" id="PF02949">
    <property type="entry name" value="7tm_6"/>
    <property type="match status" value="1"/>
</dbReference>
<keyword evidence="10 13" id="KW-0472">Membrane</keyword>
<dbReference type="GO" id="GO:0005886">
    <property type="term" value="C:plasma membrane"/>
    <property type="evidence" value="ECO:0007669"/>
    <property type="project" value="UniProtKB-SubCell"/>
</dbReference>
<sequence length="563" mass="64383">MSTIFNKGSVYFGVIWSSYCVLGGVDLYDKRYGTSRYWAAVLLNVLVTLGFPLMLFMTMFSFELPLDNLVNFNISLTSASASVKFVIFVIRLKKIVEIEQRVAQLDRRADTDEQRSYKAQLARKLVIMSTVYKYIYGCVVVTSSVSFLFCKERSLPFPAWFPTDWTTSLTSYIIAVSHQILAIVVQVLQNFVDDLFPPMIFLIIVGQCELLIQRLSSIGYDQSDQRANEWKLIECIRDHQKIFELHELTMEVISWPLLVQFVVISIDVGTALCALLFYAENMNDKVYFSSFIFAMTMQIFPICYYGTMVEYSFGRLHYAVYSSNWVDQSMSYRKSVLIFVERTRRLPKQMAGNFIPIALTTFLANCKAAYSFYQPKIHRLSDFAILAAVGDGGDTLQFTDYIAKHLKLYNISNGYHLSPRGAAHFTRKNLADYIRTNTRYQVSMLLAGYDSVEGPDLHFIDSYGAAMPINHAGHGLGSLFCGSIFQRYWTHELKQKQAYNILRMCVAEIQKRLVINLRNFDVFVVNRNGTSQLESINPASFDADMLCLSLSTSIQNYNTKSLK</sequence>
<feature type="transmembrane region" description="Helical" evidence="13">
    <location>
        <begin position="72"/>
        <end position="92"/>
    </location>
</feature>
<evidence type="ECO:0000313" key="15">
    <source>
        <dbReference type="Proteomes" id="UP000295192"/>
    </source>
</evidence>
<dbReference type="GO" id="GO:0005634">
    <property type="term" value="C:nucleus"/>
    <property type="evidence" value="ECO:0007669"/>
    <property type="project" value="UniProtKB-SubCell"/>
</dbReference>
<feature type="transmembrane region" description="Helical" evidence="13">
    <location>
        <begin position="286"/>
        <end position="307"/>
    </location>
</feature>
<evidence type="ECO:0000256" key="5">
    <source>
        <dbReference type="ARBA" id="ARBA00022606"/>
    </source>
</evidence>
<dbReference type="AlphaFoldDB" id="A0A484BBJ7"/>
<keyword evidence="5" id="KW-0716">Sensory transduction</keyword>
<evidence type="ECO:0000256" key="6">
    <source>
        <dbReference type="ARBA" id="ARBA00022692"/>
    </source>
</evidence>
<evidence type="ECO:0000256" key="7">
    <source>
        <dbReference type="ARBA" id="ARBA00022725"/>
    </source>
</evidence>
<proteinExistence type="predicted"/>
<dbReference type="PANTHER" id="PTHR21137">
    <property type="entry name" value="ODORANT RECEPTOR"/>
    <property type="match status" value="1"/>
</dbReference>
<evidence type="ECO:0000313" key="14">
    <source>
        <dbReference type="EMBL" id="TDG46069.1"/>
    </source>
</evidence>
<dbReference type="InterPro" id="IPR004117">
    <property type="entry name" value="7tm6_olfct_rcpt"/>
</dbReference>
<feature type="transmembrane region" description="Helical" evidence="13">
    <location>
        <begin position="257"/>
        <end position="279"/>
    </location>
</feature>
<dbReference type="OrthoDB" id="7548151at2759"/>
<evidence type="ECO:0000256" key="4">
    <source>
        <dbReference type="ARBA" id="ARBA00022490"/>
    </source>
</evidence>
<dbReference type="GO" id="GO:0004984">
    <property type="term" value="F:olfactory receptor activity"/>
    <property type="evidence" value="ECO:0007669"/>
    <property type="project" value="InterPro"/>
</dbReference>
<keyword evidence="15" id="KW-1185">Reference proteome</keyword>
<keyword evidence="8" id="KW-0647">Proteasome</keyword>
<keyword evidence="4" id="KW-0963">Cytoplasm</keyword>
<dbReference type="STRING" id="7232.A0A484BBJ7"/>
<dbReference type="GO" id="GO:0005549">
    <property type="term" value="F:odorant binding"/>
    <property type="evidence" value="ECO:0007669"/>
    <property type="project" value="InterPro"/>
</dbReference>
<dbReference type="GO" id="GO:0005839">
    <property type="term" value="C:proteasome core complex"/>
    <property type="evidence" value="ECO:0007669"/>
    <property type="project" value="InterPro"/>
</dbReference>
<dbReference type="Pfam" id="PF00227">
    <property type="entry name" value="Proteasome"/>
    <property type="match status" value="1"/>
</dbReference>
<keyword evidence="12" id="KW-0807">Transducer</keyword>
<dbReference type="Proteomes" id="UP000295192">
    <property type="component" value="Unassembled WGS sequence"/>
</dbReference>
<dbReference type="InterPro" id="IPR001353">
    <property type="entry name" value="Proteasome_sua/b"/>
</dbReference>
<comment type="subcellular location">
    <subcellularLocation>
        <location evidence="2">Cell membrane</location>
        <topology evidence="2">Multi-pass membrane protein</topology>
    </subcellularLocation>
    <subcellularLocation>
        <location evidence="1">Nucleus</location>
    </subcellularLocation>
</comment>
<protein>
    <recommendedName>
        <fullName evidence="16">Odorant receptor</fullName>
    </recommendedName>
</protein>
<dbReference type="CDD" id="cd03758">
    <property type="entry name" value="proteasome_beta_type_2"/>
    <property type="match status" value="1"/>
</dbReference>
<evidence type="ECO:0008006" key="16">
    <source>
        <dbReference type="Google" id="ProtNLM"/>
    </source>
</evidence>
<dbReference type="PANTHER" id="PTHR21137:SF35">
    <property type="entry name" value="ODORANT RECEPTOR 19A-RELATED"/>
    <property type="match status" value="1"/>
</dbReference>
<gene>
    <name evidence="14" type="ORF">AWZ03_007518</name>
</gene>
<reference evidence="14 15" key="1">
    <citation type="journal article" date="2019" name="J. Hered.">
        <title>An Improved Genome Assembly for Drosophila navojoa, the Basal Species in the mojavensis Cluster.</title>
        <authorList>
            <person name="Vanderlinde T."/>
            <person name="Dupim E.G."/>
            <person name="Nazario-Yepiz N.O."/>
            <person name="Carvalho A.B."/>
        </authorList>
    </citation>
    <scope>NUCLEOTIDE SEQUENCE [LARGE SCALE GENOMIC DNA]</scope>
    <source>
        <strain evidence="14">Navoj_Jal97</strain>
        <tissue evidence="14">Whole organism</tissue>
    </source>
</reference>
<feature type="transmembrane region" description="Helical" evidence="13">
    <location>
        <begin position="37"/>
        <end position="60"/>
    </location>
</feature>
<dbReference type="InterPro" id="IPR035206">
    <property type="entry name" value="Proteasome_beta2"/>
</dbReference>
<keyword evidence="6 13" id="KW-0812">Transmembrane</keyword>
<dbReference type="OMA" id="CIRDQNA"/>
<evidence type="ECO:0000256" key="13">
    <source>
        <dbReference type="SAM" id="Phobius"/>
    </source>
</evidence>
<evidence type="ECO:0000256" key="2">
    <source>
        <dbReference type="ARBA" id="ARBA00004651"/>
    </source>
</evidence>
<dbReference type="InterPro" id="IPR029055">
    <property type="entry name" value="Ntn_hydrolases_N"/>
</dbReference>
<evidence type="ECO:0000256" key="1">
    <source>
        <dbReference type="ARBA" id="ARBA00004123"/>
    </source>
</evidence>
<keyword evidence="9 13" id="KW-1133">Transmembrane helix</keyword>
<evidence type="ECO:0000256" key="8">
    <source>
        <dbReference type="ARBA" id="ARBA00022942"/>
    </source>
</evidence>
<keyword evidence="11" id="KW-0675">Receptor</keyword>
<evidence type="ECO:0000256" key="9">
    <source>
        <dbReference type="ARBA" id="ARBA00022989"/>
    </source>
</evidence>
<feature type="transmembrane region" description="Helical" evidence="13">
    <location>
        <begin position="125"/>
        <end position="149"/>
    </location>
</feature>
<organism evidence="14 15">
    <name type="scientific">Drosophila navojoa</name>
    <name type="common">Fruit fly</name>
    <dbReference type="NCBI Taxonomy" id="7232"/>
    <lineage>
        <taxon>Eukaryota</taxon>
        <taxon>Metazoa</taxon>
        <taxon>Ecdysozoa</taxon>
        <taxon>Arthropoda</taxon>
        <taxon>Hexapoda</taxon>
        <taxon>Insecta</taxon>
        <taxon>Pterygota</taxon>
        <taxon>Neoptera</taxon>
        <taxon>Endopterygota</taxon>
        <taxon>Diptera</taxon>
        <taxon>Brachycera</taxon>
        <taxon>Muscomorpha</taxon>
        <taxon>Ephydroidea</taxon>
        <taxon>Drosophilidae</taxon>
        <taxon>Drosophila</taxon>
    </lineage>
</organism>
<dbReference type="Gene3D" id="3.60.20.10">
    <property type="entry name" value="Glutamine Phosphoribosylpyrophosphate, subunit 1, domain 1"/>
    <property type="match status" value="1"/>
</dbReference>
<dbReference type="GO" id="GO:0007165">
    <property type="term" value="P:signal transduction"/>
    <property type="evidence" value="ECO:0007669"/>
    <property type="project" value="UniProtKB-KW"/>
</dbReference>
<keyword evidence="3" id="KW-1003">Cell membrane</keyword>